<gene>
    <name evidence="1" type="ORF">BED47_02485</name>
</gene>
<reference evidence="1 2" key="1">
    <citation type="submission" date="2016-07" db="EMBL/GenBank/DDBJ databases">
        <authorList>
            <person name="Townsley L."/>
            <person name="Shank E.A."/>
        </authorList>
    </citation>
    <scope>NUCLEOTIDE SEQUENCE [LARGE SCALE GENOMIC DNA]</scope>
    <source>
        <strain evidence="1 2">CH01</strain>
    </source>
</reference>
<accession>A0ABX2ZW48</accession>
<name>A0ABX2ZW48_9BACI</name>
<evidence type="ECO:0000313" key="1">
    <source>
        <dbReference type="EMBL" id="ODG94055.1"/>
    </source>
</evidence>
<sequence length="65" mass="7752">MESEHPVVEINITLLLLLKFGNLIDKVVFQQRQKSQEKILGFFDLFYLGGYVKKKTVLVFFFFYM</sequence>
<proteinExistence type="predicted"/>
<dbReference type="Proteomes" id="UP000094580">
    <property type="component" value="Unassembled WGS sequence"/>
</dbReference>
<keyword evidence="2" id="KW-1185">Reference proteome</keyword>
<organism evidence="1 2">
    <name type="scientific">Gottfriedia luciferensis</name>
    <dbReference type="NCBI Taxonomy" id="178774"/>
    <lineage>
        <taxon>Bacteria</taxon>
        <taxon>Bacillati</taxon>
        <taxon>Bacillota</taxon>
        <taxon>Bacilli</taxon>
        <taxon>Bacillales</taxon>
        <taxon>Bacillaceae</taxon>
        <taxon>Gottfriedia</taxon>
    </lineage>
</organism>
<dbReference type="EMBL" id="MDKC01000001">
    <property type="protein sequence ID" value="ODG94055.1"/>
    <property type="molecule type" value="Genomic_DNA"/>
</dbReference>
<protein>
    <submittedName>
        <fullName evidence="1">Uncharacterized protein</fullName>
    </submittedName>
</protein>
<evidence type="ECO:0000313" key="2">
    <source>
        <dbReference type="Proteomes" id="UP000094580"/>
    </source>
</evidence>
<comment type="caution">
    <text evidence="1">The sequence shown here is derived from an EMBL/GenBank/DDBJ whole genome shotgun (WGS) entry which is preliminary data.</text>
</comment>